<dbReference type="EMBL" id="JANJYI010000006">
    <property type="protein sequence ID" value="KAK2644597.1"/>
    <property type="molecule type" value="Genomic_DNA"/>
</dbReference>
<organism evidence="1 2">
    <name type="scientific">Dipteronia dyeriana</name>
    <dbReference type="NCBI Taxonomy" id="168575"/>
    <lineage>
        <taxon>Eukaryota</taxon>
        <taxon>Viridiplantae</taxon>
        <taxon>Streptophyta</taxon>
        <taxon>Embryophyta</taxon>
        <taxon>Tracheophyta</taxon>
        <taxon>Spermatophyta</taxon>
        <taxon>Magnoliopsida</taxon>
        <taxon>eudicotyledons</taxon>
        <taxon>Gunneridae</taxon>
        <taxon>Pentapetalae</taxon>
        <taxon>rosids</taxon>
        <taxon>malvids</taxon>
        <taxon>Sapindales</taxon>
        <taxon>Sapindaceae</taxon>
        <taxon>Hippocastanoideae</taxon>
        <taxon>Acereae</taxon>
        <taxon>Dipteronia</taxon>
    </lineage>
</organism>
<name>A0AAD9WW22_9ROSI</name>
<reference evidence="1" key="1">
    <citation type="journal article" date="2023" name="Plant J.">
        <title>Genome sequences and population genomics provide insights into the demographic history, inbreeding, and mutation load of two 'living fossil' tree species of Dipteronia.</title>
        <authorList>
            <person name="Feng Y."/>
            <person name="Comes H.P."/>
            <person name="Chen J."/>
            <person name="Zhu S."/>
            <person name="Lu R."/>
            <person name="Zhang X."/>
            <person name="Li P."/>
            <person name="Qiu J."/>
            <person name="Olsen K.M."/>
            <person name="Qiu Y."/>
        </authorList>
    </citation>
    <scope>NUCLEOTIDE SEQUENCE</scope>
    <source>
        <strain evidence="1">KIB01</strain>
    </source>
</reference>
<accession>A0AAD9WW22</accession>
<protein>
    <submittedName>
        <fullName evidence="1">Uncharacterized protein</fullName>
    </submittedName>
</protein>
<dbReference type="AlphaFoldDB" id="A0AAD9WW22"/>
<keyword evidence="2" id="KW-1185">Reference proteome</keyword>
<evidence type="ECO:0000313" key="2">
    <source>
        <dbReference type="Proteomes" id="UP001280121"/>
    </source>
</evidence>
<sequence>MSIASVYSPGSDVVIYPAPALVAKEADDQESQVVYPKRLMKLYPGLKFQSKQPRFEAIYESYGDHSQPGSVCHLLISIISPVPPPSGLEDHLSWVYVCVFC</sequence>
<gene>
    <name evidence="1" type="ORF">Ddye_019792</name>
</gene>
<comment type="caution">
    <text evidence="1">The sequence shown here is derived from an EMBL/GenBank/DDBJ whole genome shotgun (WGS) entry which is preliminary data.</text>
</comment>
<evidence type="ECO:0000313" key="1">
    <source>
        <dbReference type="EMBL" id="KAK2644597.1"/>
    </source>
</evidence>
<dbReference type="Proteomes" id="UP001280121">
    <property type="component" value="Unassembled WGS sequence"/>
</dbReference>
<proteinExistence type="predicted"/>